<dbReference type="CDD" id="cd01570">
    <property type="entry name" value="NAPRTase_A"/>
    <property type="match status" value="1"/>
</dbReference>
<evidence type="ECO:0000256" key="8">
    <source>
        <dbReference type="ARBA" id="ARBA00048668"/>
    </source>
</evidence>
<dbReference type="RefSeq" id="WP_096580057.1">
    <property type="nucleotide sequence ID" value="NZ_CAWNJS010000001.1"/>
</dbReference>
<keyword evidence="14" id="KW-1185">Reference proteome</keyword>
<feature type="domain" description="Nicotinate phosphoribosyltransferase N-terminal" evidence="11">
    <location>
        <begin position="33"/>
        <end position="160"/>
    </location>
</feature>
<dbReference type="Pfam" id="PF17767">
    <property type="entry name" value="NAPRTase_N"/>
    <property type="match status" value="1"/>
</dbReference>
<dbReference type="KEGG" id="ttq:NIES37_48560"/>
<dbReference type="SUPFAM" id="SSF51690">
    <property type="entry name" value="Nicotinate/Quinolinate PRTase C-terminal domain-like"/>
    <property type="match status" value="1"/>
</dbReference>
<keyword evidence="5 9" id="KW-0436">Ligase</keyword>
<comment type="catalytic activity">
    <reaction evidence="8 9">
        <text>5-phospho-alpha-D-ribose 1-diphosphate + nicotinate + ATP + H2O = nicotinate beta-D-ribonucleotide + ADP + phosphate + diphosphate</text>
        <dbReference type="Rhea" id="RHEA:36163"/>
        <dbReference type="ChEBI" id="CHEBI:15377"/>
        <dbReference type="ChEBI" id="CHEBI:30616"/>
        <dbReference type="ChEBI" id="CHEBI:32544"/>
        <dbReference type="ChEBI" id="CHEBI:33019"/>
        <dbReference type="ChEBI" id="CHEBI:43474"/>
        <dbReference type="ChEBI" id="CHEBI:57502"/>
        <dbReference type="ChEBI" id="CHEBI:58017"/>
        <dbReference type="ChEBI" id="CHEBI:456216"/>
        <dbReference type="EC" id="6.3.4.21"/>
    </reaction>
</comment>
<organism evidence="13 14">
    <name type="scientific">Tolypothrix tenuis PCC 7101</name>
    <dbReference type="NCBI Taxonomy" id="231146"/>
    <lineage>
        <taxon>Bacteria</taxon>
        <taxon>Bacillati</taxon>
        <taxon>Cyanobacteriota</taxon>
        <taxon>Cyanophyceae</taxon>
        <taxon>Nostocales</taxon>
        <taxon>Tolypothrichaceae</taxon>
        <taxon>Tolypothrix</taxon>
    </lineage>
</organism>
<accession>A0A1Z4N560</accession>
<protein>
    <recommendedName>
        <fullName evidence="3 9">Nicotinate phosphoribosyltransferase</fullName>
        <ecNumber evidence="3 9">6.3.4.21</ecNumber>
    </recommendedName>
</protein>
<dbReference type="InterPro" id="IPR006405">
    <property type="entry name" value="Nic_PRibTrfase_pncB"/>
</dbReference>
<keyword evidence="4" id="KW-0597">Phosphoprotein</keyword>
<comment type="pathway">
    <text evidence="1 9">Cofactor biosynthesis; NAD(+) biosynthesis; nicotinate D-ribonucleotide from nicotinate: step 1/1.</text>
</comment>
<dbReference type="NCBIfam" id="NF006696">
    <property type="entry name" value="PRK09243.1-3"/>
    <property type="match status" value="1"/>
</dbReference>
<dbReference type="InterPro" id="IPR041619">
    <property type="entry name" value="NAPRTase_C"/>
</dbReference>
<proteinExistence type="inferred from homology"/>
<evidence type="ECO:0000259" key="11">
    <source>
        <dbReference type="Pfam" id="PF17767"/>
    </source>
</evidence>
<name>A0A1Z4N560_9CYAN</name>
<dbReference type="GO" id="GO:0004516">
    <property type="term" value="F:nicotinate phosphoribosyltransferase activity"/>
    <property type="evidence" value="ECO:0007669"/>
    <property type="project" value="UniProtKB-UniRule"/>
</dbReference>
<evidence type="ECO:0000256" key="4">
    <source>
        <dbReference type="ARBA" id="ARBA00022553"/>
    </source>
</evidence>
<dbReference type="InterPro" id="IPR040727">
    <property type="entry name" value="NAPRTase_N"/>
</dbReference>
<comment type="similarity">
    <text evidence="2 9">Belongs to the NAPRTase family.</text>
</comment>
<evidence type="ECO:0000256" key="7">
    <source>
        <dbReference type="ARBA" id="ARBA00022679"/>
    </source>
</evidence>
<dbReference type="EC" id="6.3.4.21" evidence="3 9"/>
<gene>
    <name evidence="13" type="ORF">NIES37_48560</name>
</gene>
<dbReference type="GO" id="GO:0016757">
    <property type="term" value="F:glycosyltransferase activity"/>
    <property type="evidence" value="ECO:0007669"/>
    <property type="project" value="UniProtKB-KW"/>
</dbReference>
<dbReference type="SUPFAM" id="SSF54675">
    <property type="entry name" value="Nicotinate/Quinolinate PRTase N-terminal domain-like"/>
    <property type="match status" value="1"/>
</dbReference>
<dbReference type="InterPro" id="IPR013785">
    <property type="entry name" value="Aldolase_TIM"/>
</dbReference>
<evidence type="ECO:0000259" key="12">
    <source>
        <dbReference type="Pfam" id="PF17956"/>
    </source>
</evidence>
<dbReference type="NCBIfam" id="TIGR01513">
    <property type="entry name" value="NAPRTase_put"/>
    <property type="match status" value="1"/>
</dbReference>
<dbReference type="EMBL" id="AP018248">
    <property type="protein sequence ID" value="BAZ00858.1"/>
    <property type="molecule type" value="Genomic_DNA"/>
</dbReference>
<feature type="domain" description="Nicotinate/nicotinamide phosphoribosyltransferase" evidence="10">
    <location>
        <begin position="182"/>
        <end position="301"/>
    </location>
</feature>
<dbReference type="Gene3D" id="3.20.140.10">
    <property type="entry name" value="nicotinate phosphoribosyltransferase"/>
    <property type="match status" value="3"/>
</dbReference>
<evidence type="ECO:0000256" key="6">
    <source>
        <dbReference type="ARBA" id="ARBA00022642"/>
    </source>
</evidence>
<comment type="function">
    <text evidence="9">Catalyzes the first step in the biosynthesis of NAD from nicotinic acid, the ATP-dependent synthesis of beta-nicotinate D-ribonucleotide from nicotinate and 5-phospho-D-ribose 1-phosphate.</text>
</comment>
<dbReference type="GO" id="GO:0005829">
    <property type="term" value="C:cytosol"/>
    <property type="evidence" value="ECO:0007669"/>
    <property type="project" value="TreeGrafter"/>
</dbReference>
<evidence type="ECO:0000256" key="1">
    <source>
        <dbReference type="ARBA" id="ARBA00004952"/>
    </source>
</evidence>
<dbReference type="InterPro" id="IPR041525">
    <property type="entry name" value="N/Namide_PRibTrfase"/>
</dbReference>
<feature type="domain" description="Nicotinate phosphoribosyltransferase C-terminal" evidence="12">
    <location>
        <begin position="396"/>
        <end position="458"/>
    </location>
</feature>
<evidence type="ECO:0000313" key="14">
    <source>
        <dbReference type="Proteomes" id="UP000218785"/>
    </source>
</evidence>
<dbReference type="Proteomes" id="UP000218785">
    <property type="component" value="Chromosome"/>
</dbReference>
<evidence type="ECO:0000256" key="9">
    <source>
        <dbReference type="RuleBase" id="RU365100"/>
    </source>
</evidence>
<evidence type="ECO:0000259" key="10">
    <source>
        <dbReference type="Pfam" id="PF04095"/>
    </source>
</evidence>
<evidence type="ECO:0000313" key="13">
    <source>
        <dbReference type="EMBL" id="BAZ00858.1"/>
    </source>
</evidence>
<dbReference type="InterPro" id="IPR036068">
    <property type="entry name" value="Nicotinate_pribotase-like_C"/>
</dbReference>
<dbReference type="PIRSF" id="PIRSF000484">
    <property type="entry name" value="NAPRT"/>
    <property type="match status" value="1"/>
</dbReference>
<sequence length="473" mass="51687">MTTLPDLEINANQERWQNWFNQELNFAAEDYSLLTDLYQLTMAACYIGEGVEQKPASFELFARKLPEGFGYLIAMGLAQALEYLEKLRFSPSQIKALQATGIFAHASDRFWSLLAEGRFTGDVWAVPEGTAVFANQPLLRVEAPLWQAQLVETYLLNTLNYQTLIATRAARIRDVASEQATLLEFGTRRAFSPQGSLWAARAALAGGLDSTSNVLAALQLNQQPSGTMAHALVMALSAMAGSEEQAFTAFHRYFPGAPLLIDTYDTIAAAQHLAPKVNSGEMQLSGVRLDSGDLVSLSQKVRSLLPTVPIFASGDLDEWEIARLKAAGAQIDGYGLGTKLVTGAPVNGVYKLVEIDGIPVMKESRDKATYPGRKQIFRSFVGGMLQVDRLGLATETPLDAEPLLQLVMKQGKKIQSPESLATIRQRTAASVASLPEQTRRLNQPLSVNVEISAALQDLTQKTKKPAEGQRTQR</sequence>
<dbReference type="PANTHER" id="PTHR11098:SF1">
    <property type="entry name" value="NICOTINATE PHOSPHORIBOSYLTRANSFERASE"/>
    <property type="match status" value="1"/>
</dbReference>
<evidence type="ECO:0000256" key="3">
    <source>
        <dbReference type="ARBA" id="ARBA00013236"/>
    </source>
</evidence>
<reference evidence="13 14" key="1">
    <citation type="submission" date="2017-06" db="EMBL/GenBank/DDBJ databases">
        <title>Genome sequencing of cyanobaciteial culture collection at National Institute for Environmental Studies (NIES).</title>
        <authorList>
            <person name="Hirose Y."/>
            <person name="Shimura Y."/>
            <person name="Fujisawa T."/>
            <person name="Nakamura Y."/>
            <person name="Kawachi M."/>
        </authorList>
    </citation>
    <scope>NUCLEOTIDE SEQUENCE [LARGE SCALE GENOMIC DNA]</scope>
    <source>
        <strain evidence="13 14">NIES-37</strain>
    </source>
</reference>
<dbReference type="PANTHER" id="PTHR11098">
    <property type="entry name" value="NICOTINATE PHOSPHORIBOSYLTRANSFERASE"/>
    <property type="match status" value="1"/>
</dbReference>
<keyword evidence="13" id="KW-0328">Glycosyltransferase</keyword>
<dbReference type="AlphaFoldDB" id="A0A1Z4N560"/>
<dbReference type="Pfam" id="PF17956">
    <property type="entry name" value="NAPRTase_C"/>
    <property type="match status" value="1"/>
</dbReference>
<dbReference type="InterPro" id="IPR007229">
    <property type="entry name" value="Nic_PRibTrfase-Fam"/>
</dbReference>
<dbReference type="GO" id="GO:0034355">
    <property type="term" value="P:NAD+ biosynthetic process via the salvage pathway"/>
    <property type="evidence" value="ECO:0007669"/>
    <property type="project" value="TreeGrafter"/>
</dbReference>
<evidence type="ECO:0000256" key="2">
    <source>
        <dbReference type="ARBA" id="ARBA00010897"/>
    </source>
</evidence>
<keyword evidence="6 9" id="KW-0662">Pyridine nucleotide biosynthesis</keyword>
<comment type="PTM">
    <text evidence="9">Transiently phosphorylated on a His residue during the reaction cycle. Phosphorylation strongly increases the affinity for substrates and increases the rate of nicotinate D-ribonucleotide production. Dephosphorylation regenerates the low-affinity form of the enzyme, leading to product release.</text>
</comment>
<evidence type="ECO:0000256" key="5">
    <source>
        <dbReference type="ARBA" id="ARBA00022598"/>
    </source>
</evidence>
<dbReference type="NCBIfam" id="NF009131">
    <property type="entry name" value="PRK12484.1"/>
    <property type="match status" value="1"/>
</dbReference>
<dbReference type="Pfam" id="PF04095">
    <property type="entry name" value="NAPRTase"/>
    <property type="match status" value="1"/>
</dbReference>
<keyword evidence="7 9" id="KW-0808">Transferase</keyword>
<dbReference type="Gene3D" id="3.20.20.70">
    <property type="entry name" value="Aldolase class I"/>
    <property type="match status" value="1"/>
</dbReference>
<dbReference type="UniPathway" id="UPA00253">
    <property type="reaction ID" value="UER00457"/>
</dbReference>